<dbReference type="Gramene" id="arahy.Tifrunner.gnm2.ann2.Ah17g172900.1">
    <property type="protein sequence ID" value="arahy.Tifrunner.gnm2.ann2.Ah17g172900.1-CDS-1"/>
    <property type="gene ID" value="arahy.Tifrunner.gnm2.ann2.Ah17g172900"/>
</dbReference>
<dbReference type="EMBL" id="SDMP01000017">
    <property type="protein sequence ID" value="RYQ99236.1"/>
    <property type="molecule type" value="Genomic_DNA"/>
</dbReference>
<keyword evidence="7" id="KW-1185">Reference proteome</keyword>
<evidence type="ECO:0000313" key="7">
    <source>
        <dbReference type="Proteomes" id="UP000289738"/>
    </source>
</evidence>
<keyword evidence="2 3" id="KW-0813">Transport</keyword>
<protein>
    <recommendedName>
        <fullName evidence="3">Exocyst subunit Exo70 family protein</fullName>
    </recommendedName>
</protein>
<gene>
    <name evidence="6" type="ORF">Ahy_B07g087141</name>
</gene>
<organism evidence="6 7">
    <name type="scientific">Arachis hypogaea</name>
    <name type="common">Peanut</name>
    <dbReference type="NCBI Taxonomy" id="3818"/>
    <lineage>
        <taxon>Eukaryota</taxon>
        <taxon>Viridiplantae</taxon>
        <taxon>Streptophyta</taxon>
        <taxon>Embryophyta</taxon>
        <taxon>Tracheophyta</taxon>
        <taxon>Spermatophyta</taxon>
        <taxon>Magnoliopsida</taxon>
        <taxon>eudicotyledons</taxon>
        <taxon>Gunneridae</taxon>
        <taxon>Pentapetalae</taxon>
        <taxon>rosids</taxon>
        <taxon>fabids</taxon>
        <taxon>Fabales</taxon>
        <taxon>Fabaceae</taxon>
        <taxon>Papilionoideae</taxon>
        <taxon>50 kb inversion clade</taxon>
        <taxon>dalbergioids sensu lato</taxon>
        <taxon>Dalbergieae</taxon>
        <taxon>Pterocarpus clade</taxon>
        <taxon>Arachis</taxon>
    </lineage>
</organism>
<reference evidence="6 7" key="1">
    <citation type="submission" date="2019-01" db="EMBL/GenBank/DDBJ databases">
        <title>Sequencing of cultivated peanut Arachis hypogaea provides insights into genome evolution and oil improvement.</title>
        <authorList>
            <person name="Chen X."/>
        </authorList>
    </citation>
    <scope>NUCLEOTIDE SEQUENCE [LARGE SCALE GENOMIC DNA]</scope>
    <source>
        <strain evidence="7">cv. Fuhuasheng</strain>
        <tissue evidence="6">Leaves</tissue>
    </source>
</reference>
<evidence type="ECO:0000256" key="1">
    <source>
        <dbReference type="ARBA" id="ARBA00006756"/>
    </source>
</evidence>
<evidence type="ECO:0000259" key="5">
    <source>
        <dbReference type="Pfam" id="PF03081"/>
    </source>
</evidence>
<dbReference type="GO" id="GO:0015031">
    <property type="term" value="P:protein transport"/>
    <property type="evidence" value="ECO:0007669"/>
    <property type="project" value="UniProtKB-KW"/>
</dbReference>
<accession>A0A444YBF4</accession>
<dbReference type="InterPro" id="IPR046364">
    <property type="entry name" value="Exo70_C"/>
</dbReference>
<dbReference type="AlphaFoldDB" id="A0A444YBF4"/>
<comment type="similarity">
    <text evidence="1 3">Belongs to the EXO70 family.</text>
</comment>
<keyword evidence="4" id="KW-0812">Transmembrane</keyword>
<dbReference type="GO" id="GO:0006887">
    <property type="term" value="P:exocytosis"/>
    <property type="evidence" value="ECO:0007669"/>
    <property type="project" value="UniProtKB-KW"/>
</dbReference>
<name>A0A444YBF4_ARAHY</name>
<feature type="transmembrane region" description="Helical" evidence="4">
    <location>
        <begin position="77"/>
        <end position="95"/>
    </location>
</feature>
<dbReference type="Pfam" id="PF03081">
    <property type="entry name" value="Exo70_C"/>
    <property type="match status" value="1"/>
</dbReference>
<feature type="transmembrane region" description="Helical" evidence="4">
    <location>
        <begin position="46"/>
        <end position="65"/>
    </location>
</feature>
<evidence type="ECO:0000313" key="6">
    <source>
        <dbReference type="EMBL" id="RYQ99236.1"/>
    </source>
</evidence>
<feature type="transmembrane region" description="Helical" evidence="4">
    <location>
        <begin position="135"/>
        <end position="163"/>
    </location>
</feature>
<keyword evidence="3" id="KW-0653">Protein transport</keyword>
<keyword evidence="3" id="KW-0268">Exocytosis</keyword>
<dbReference type="PANTHER" id="PTHR12542">
    <property type="entry name" value="EXOCYST COMPLEX PROTEIN EXO70"/>
    <property type="match status" value="1"/>
</dbReference>
<dbReference type="InterPro" id="IPR004140">
    <property type="entry name" value="Exo70"/>
</dbReference>
<sequence length="439" mass="50653">MKLIEIRRWLTQPHVWRFVGLGSSVVGLFCYAVSSSFNNLFGEWTFLKIFFYTQLSLIICIAIFYAKVWQSSRSLRFKGNMALLVLTITSAYSFFLDSKAVKKKPDAFSLISCLAFSIMSLCLSRQIPCGFEVDLMYFFLGALIVQLMKIKLWLGILGVGFSYTLNILRSSLDENLHEGAGLQEDQRNVVIQVEEEEEEESISPQPPRFMSVIQELHRANWGLVEVLWCHLKEYLVDKDDQIPIPMTLVNDHNFLINALPPKAVDDLHEKVKLMMDSGFKNECSNQYNSWRREFLDMCLSMLRLKVINKIEGVDERERIRRWVKASNVVLRIVLPNERRLCDHVFLGFSSFADVTFMLFYSDVVTTLQKLANDFVTERRSSLTRLPSMVKVVGTLQDLIPELDDSVFSAQRSEAVSIMELETLEEATKDYYCTNIENLI</sequence>
<dbReference type="GO" id="GO:0005546">
    <property type="term" value="F:phosphatidylinositol-4,5-bisphosphate binding"/>
    <property type="evidence" value="ECO:0007669"/>
    <property type="project" value="InterPro"/>
</dbReference>
<dbReference type="STRING" id="3818.A0A444YBF4"/>
<dbReference type="SUPFAM" id="SSF74788">
    <property type="entry name" value="Cullin repeat-like"/>
    <property type="match status" value="1"/>
</dbReference>
<dbReference type="Gene3D" id="1.20.1280.170">
    <property type="entry name" value="Exocyst complex component Exo70"/>
    <property type="match status" value="1"/>
</dbReference>
<evidence type="ECO:0000256" key="3">
    <source>
        <dbReference type="RuleBase" id="RU365026"/>
    </source>
</evidence>
<dbReference type="InterPro" id="IPR016159">
    <property type="entry name" value="Cullin_repeat-like_dom_sf"/>
</dbReference>
<dbReference type="Proteomes" id="UP000289738">
    <property type="component" value="Chromosome B07"/>
</dbReference>
<dbReference type="PANTHER" id="PTHR12542:SF180">
    <property type="entry name" value="EXOCYST SUBUNIT EXO70 FAMILY PROTEIN"/>
    <property type="match status" value="1"/>
</dbReference>
<dbReference type="GO" id="GO:0000145">
    <property type="term" value="C:exocyst"/>
    <property type="evidence" value="ECO:0007669"/>
    <property type="project" value="InterPro"/>
</dbReference>
<evidence type="ECO:0000256" key="4">
    <source>
        <dbReference type="SAM" id="Phobius"/>
    </source>
</evidence>
<comment type="function">
    <text evidence="3">Component of the exocyst complex.</text>
</comment>
<comment type="caution">
    <text evidence="6">The sequence shown here is derived from an EMBL/GenBank/DDBJ whole genome shotgun (WGS) entry which is preliminary data.</text>
</comment>
<feature type="transmembrane region" description="Helical" evidence="4">
    <location>
        <begin position="15"/>
        <end position="34"/>
    </location>
</feature>
<keyword evidence="4" id="KW-0472">Membrane</keyword>
<feature type="domain" description="Exocyst complex subunit Exo70 C-terminal" evidence="5">
    <location>
        <begin position="321"/>
        <end position="417"/>
    </location>
</feature>
<proteinExistence type="inferred from homology"/>
<feature type="transmembrane region" description="Helical" evidence="4">
    <location>
        <begin position="107"/>
        <end position="123"/>
    </location>
</feature>
<keyword evidence="4" id="KW-1133">Transmembrane helix</keyword>
<evidence type="ECO:0000256" key="2">
    <source>
        <dbReference type="ARBA" id="ARBA00022448"/>
    </source>
</evidence>